<keyword evidence="3 4" id="KW-0472">Membrane</keyword>
<dbReference type="SUPFAM" id="SSF103473">
    <property type="entry name" value="MFS general substrate transporter"/>
    <property type="match status" value="1"/>
</dbReference>
<feature type="transmembrane region" description="Helical" evidence="4">
    <location>
        <begin position="338"/>
        <end position="357"/>
    </location>
</feature>
<keyword evidence="1 4" id="KW-0812">Transmembrane</keyword>
<dbReference type="InterPro" id="IPR011701">
    <property type="entry name" value="MFS"/>
</dbReference>
<proteinExistence type="predicted"/>
<feature type="domain" description="Major facilitator superfamily (MFS) profile" evidence="5">
    <location>
        <begin position="210"/>
        <end position="397"/>
    </location>
</feature>
<evidence type="ECO:0000313" key="6">
    <source>
        <dbReference type="EMBL" id="SNV65735.1"/>
    </source>
</evidence>
<feature type="transmembrane region" description="Helical" evidence="4">
    <location>
        <begin position="279"/>
        <end position="297"/>
    </location>
</feature>
<dbReference type="Pfam" id="PF07690">
    <property type="entry name" value="MFS_1"/>
    <property type="match status" value="1"/>
</dbReference>
<dbReference type="AlphaFoldDB" id="A0AAJ4XGG2"/>
<dbReference type="PANTHER" id="PTHR23523">
    <property type="match status" value="1"/>
</dbReference>
<dbReference type="InterPro" id="IPR020846">
    <property type="entry name" value="MFS_dom"/>
</dbReference>
<dbReference type="EMBL" id="LT906468">
    <property type="protein sequence ID" value="SNV65735.1"/>
    <property type="molecule type" value="Genomic_DNA"/>
</dbReference>
<evidence type="ECO:0000256" key="4">
    <source>
        <dbReference type="SAM" id="Phobius"/>
    </source>
</evidence>
<feature type="transmembrane region" description="Helical" evidence="4">
    <location>
        <begin position="132"/>
        <end position="157"/>
    </location>
</feature>
<evidence type="ECO:0000256" key="2">
    <source>
        <dbReference type="ARBA" id="ARBA00022989"/>
    </source>
</evidence>
<feature type="transmembrane region" description="Helical" evidence="4">
    <location>
        <begin position="102"/>
        <end position="120"/>
    </location>
</feature>
<protein>
    <submittedName>
        <fullName evidence="6">Inner membrane transport protein YeaN</fullName>
    </submittedName>
</protein>
<dbReference type="InterPro" id="IPR052524">
    <property type="entry name" value="MFS_Cyanate_Porter"/>
</dbReference>
<feature type="transmembrane region" description="Helical" evidence="4">
    <location>
        <begin position="248"/>
        <end position="267"/>
    </location>
</feature>
<evidence type="ECO:0000256" key="1">
    <source>
        <dbReference type="ARBA" id="ARBA00022692"/>
    </source>
</evidence>
<feature type="transmembrane region" description="Helical" evidence="4">
    <location>
        <begin position="169"/>
        <end position="189"/>
    </location>
</feature>
<accession>A0AAJ4XGG2</accession>
<feature type="transmembrane region" description="Helical" evidence="4">
    <location>
        <begin position="79"/>
        <end position="96"/>
    </location>
</feature>
<sequence>MQQNNKTRNTWLGILLIIWVGSNLRSPITAVGPILDEIKLALDLDNIQASLLTSIPLIVFASCSILVSKATEKLNIRHGLIYSLVILIIGMYLRVAGNITSLYLGSVLIGLGICVGNVLTPAYIKNEFPAKIGLMTGIFSVSMNLVAALASGFSISIGEWTGAGWKGSLSVWIIVAVIALLISFAELFWGNKPQSQQVSTSENIKFNIFRSKQAWNISLFMGLQSLIYYCLVAFLPTVLMEYGMSKSAAGWVFSILQLAMLPVMLISPIVASKMKDPKSLIYLIGVLYSAGIIMLLLLKDQYIYFTAILLGIAGGLAFSLAILFLSARSKTMVGTIKISGKAQSIGYLIAAFGPPLFGKLHDYALSWSYSFYFLLLVIVLMMVFGRKSARPWFVEEH</sequence>
<keyword evidence="2 4" id="KW-1133">Transmembrane helix</keyword>
<dbReference type="GO" id="GO:0022857">
    <property type="term" value="F:transmembrane transporter activity"/>
    <property type="evidence" value="ECO:0007669"/>
    <property type="project" value="InterPro"/>
</dbReference>
<feature type="transmembrane region" description="Helical" evidence="4">
    <location>
        <begin position="12"/>
        <end position="35"/>
    </location>
</feature>
<feature type="transmembrane region" description="Helical" evidence="4">
    <location>
        <begin position="363"/>
        <end position="384"/>
    </location>
</feature>
<evidence type="ECO:0000256" key="3">
    <source>
        <dbReference type="ARBA" id="ARBA00023136"/>
    </source>
</evidence>
<gene>
    <name evidence="6" type="primary">yeaN</name>
    <name evidence="6" type="ORF">SAMEA4412673_04048</name>
</gene>
<dbReference type="InterPro" id="IPR036259">
    <property type="entry name" value="MFS_trans_sf"/>
</dbReference>
<evidence type="ECO:0000313" key="7">
    <source>
        <dbReference type="Proteomes" id="UP000215355"/>
    </source>
</evidence>
<dbReference type="PANTHER" id="PTHR23523:SF2">
    <property type="entry name" value="2-NITROIMIDAZOLE TRANSPORTER"/>
    <property type="match status" value="1"/>
</dbReference>
<reference evidence="6 7" key="1">
    <citation type="submission" date="2017-06" db="EMBL/GenBank/DDBJ databases">
        <authorList>
            <consortium name="Pathogen Informatics"/>
        </authorList>
    </citation>
    <scope>NUCLEOTIDE SEQUENCE [LARGE SCALE GENOMIC DNA]</scope>
    <source>
        <strain evidence="6 7">NCTC12149</strain>
    </source>
</reference>
<dbReference type="Gene3D" id="1.20.1250.20">
    <property type="entry name" value="MFS general substrate transporter like domains"/>
    <property type="match status" value="2"/>
</dbReference>
<dbReference type="KEGG" id="smiz:4412673_04048"/>
<organism evidence="6 7">
    <name type="scientific">Sphingobacterium mizutaii</name>
    <dbReference type="NCBI Taxonomy" id="1010"/>
    <lineage>
        <taxon>Bacteria</taxon>
        <taxon>Pseudomonadati</taxon>
        <taxon>Bacteroidota</taxon>
        <taxon>Sphingobacteriia</taxon>
        <taxon>Sphingobacteriales</taxon>
        <taxon>Sphingobacteriaceae</taxon>
        <taxon>Sphingobacterium</taxon>
    </lineage>
</organism>
<name>A0AAJ4XGG2_9SPHI</name>
<dbReference type="CDD" id="cd17339">
    <property type="entry name" value="MFS_NIMT_CynX_like"/>
    <property type="match status" value="1"/>
</dbReference>
<evidence type="ECO:0000259" key="5">
    <source>
        <dbReference type="PROSITE" id="PS50850"/>
    </source>
</evidence>
<feature type="transmembrane region" description="Helical" evidence="4">
    <location>
        <begin position="303"/>
        <end position="326"/>
    </location>
</feature>
<feature type="transmembrane region" description="Helical" evidence="4">
    <location>
        <begin position="214"/>
        <end position="236"/>
    </location>
</feature>
<feature type="transmembrane region" description="Helical" evidence="4">
    <location>
        <begin position="47"/>
        <end position="67"/>
    </location>
</feature>
<dbReference type="PROSITE" id="PS50850">
    <property type="entry name" value="MFS"/>
    <property type="match status" value="1"/>
</dbReference>
<dbReference type="Proteomes" id="UP000215355">
    <property type="component" value="Chromosome 1"/>
</dbReference>